<reference evidence="3" key="1">
    <citation type="submission" date="2016-02" db="EMBL/GenBank/DDBJ databases">
        <authorList>
            <person name="Dunlap C."/>
        </authorList>
    </citation>
    <scope>NUCLEOTIDE SEQUENCE [LARGE SCALE GENOMIC DNA]</scope>
    <source>
        <strain evidence="3">NRRL B-41092</strain>
    </source>
</reference>
<dbReference type="OrthoDB" id="2847978at2"/>
<evidence type="ECO:0000313" key="3">
    <source>
        <dbReference type="Proteomes" id="UP000075430"/>
    </source>
</evidence>
<dbReference type="Proteomes" id="UP000075430">
    <property type="component" value="Unassembled WGS sequence"/>
</dbReference>
<sequence length="205" mass="22642">MKTSFFKKTVLTAAVTASAALLACSPLDSAGAKTLSPDETHFLQSAAQKNPEDLTKLLDIINQSIYEKDGAYYFDSEKAAELGMAKEEAQLIQKLWDSSTEFLTVLSKCIEKEDGEYTFNKEKAVELGFTEKEALFADQLFTVFSQSLQLLQTAIVKEDGVYVFDKELAVKAGIGKEQAQLYADFFHSLPQEVLESIYTGLHPAA</sequence>
<keyword evidence="3" id="KW-1185">Reference proteome</keyword>
<dbReference type="PROSITE" id="PS51257">
    <property type="entry name" value="PROKAR_LIPOPROTEIN"/>
    <property type="match status" value="1"/>
</dbReference>
<protein>
    <recommendedName>
        <fullName evidence="4">Lipoprotein</fullName>
    </recommendedName>
</protein>
<feature type="signal peptide" evidence="1">
    <location>
        <begin position="1"/>
        <end position="23"/>
    </location>
</feature>
<evidence type="ECO:0008006" key="4">
    <source>
        <dbReference type="Google" id="ProtNLM"/>
    </source>
</evidence>
<keyword evidence="1" id="KW-0732">Signal</keyword>
<feature type="chain" id="PRO_5038508206" description="Lipoprotein" evidence="1">
    <location>
        <begin position="24"/>
        <end position="205"/>
    </location>
</feature>
<gene>
    <name evidence="2" type="ORF">AXI58_08515</name>
</gene>
<dbReference type="RefSeq" id="WP_061520390.1">
    <property type="nucleotide sequence ID" value="NZ_JARLZY010000019.1"/>
</dbReference>
<evidence type="ECO:0000256" key="1">
    <source>
        <dbReference type="SAM" id="SignalP"/>
    </source>
</evidence>
<proteinExistence type="predicted"/>
<organism evidence="2 3">
    <name type="scientific">Bacillus nakamurai</name>
    <dbReference type="NCBI Taxonomy" id="1793963"/>
    <lineage>
        <taxon>Bacteria</taxon>
        <taxon>Bacillati</taxon>
        <taxon>Bacillota</taxon>
        <taxon>Bacilli</taxon>
        <taxon>Bacillales</taxon>
        <taxon>Bacillaceae</taxon>
        <taxon>Bacillus</taxon>
    </lineage>
</organism>
<name>A0A150FB85_9BACI</name>
<comment type="caution">
    <text evidence="2">The sequence shown here is derived from an EMBL/GenBank/DDBJ whole genome shotgun (WGS) entry which is preliminary data.</text>
</comment>
<accession>A0A150FB85</accession>
<dbReference type="EMBL" id="LSBA01000005">
    <property type="protein sequence ID" value="KXZ22033.1"/>
    <property type="molecule type" value="Genomic_DNA"/>
</dbReference>
<evidence type="ECO:0000313" key="2">
    <source>
        <dbReference type="EMBL" id="KXZ22033.1"/>
    </source>
</evidence>
<dbReference type="AlphaFoldDB" id="A0A150FB85"/>